<accession>A0ABW8T519</accession>
<keyword evidence="2" id="KW-1185">Reference proteome</keyword>
<dbReference type="CDD" id="cd06244">
    <property type="entry name" value="M14-like"/>
    <property type="match status" value="1"/>
</dbReference>
<evidence type="ECO:0000313" key="2">
    <source>
        <dbReference type="Proteomes" id="UP001623591"/>
    </source>
</evidence>
<dbReference type="SUPFAM" id="SSF53187">
    <property type="entry name" value="Zn-dependent exopeptidases"/>
    <property type="match status" value="1"/>
</dbReference>
<dbReference type="EMBL" id="JBJHZZ010000002">
    <property type="protein sequence ID" value="MFL0246239.1"/>
    <property type="molecule type" value="Genomic_DNA"/>
</dbReference>
<comment type="caution">
    <text evidence="1">The sequence shown here is derived from an EMBL/GenBank/DDBJ whole genome shotgun (WGS) entry which is preliminary data.</text>
</comment>
<protein>
    <submittedName>
        <fullName evidence="1">M14 family metallopeptidase</fullName>
    </submittedName>
</protein>
<gene>
    <name evidence="1" type="ORF">ACJDUG_04505</name>
</gene>
<name>A0ABW8T519_9CLOT</name>
<evidence type="ECO:0000313" key="1">
    <source>
        <dbReference type="EMBL" id="MFL0246239.1"/>
    </source>
</evidence>
<proteinExistence type="predicted"/>
<sequence length="1128" mass="123915">MAKSSLFCTPLFVVNVWKAEYIISDKNSITWEKRGAIKLMKSKKTKFMHSWLAFAVTLAMLISMGTSLVSAHDVDYTKPVSELPSLKLGGPPVVTTGSTLDNLGTGQDWISMTETRNFEAKIPVSMSFSDAEAAVNSGTFKWTLSRTAPYLSTDLYPNYKKGGDLVSDLSNTIWKTTDKTPLPWFINVKTNVVQDGNKVYLDLNFSTNKFYSDGSVPHGSATNTMDYIGWYSLAAVNNGTVLGSAAAKIYPYDDFHTMGEIYDSIDTLAATKTSYFAKRYSMGVTEAGYDMPYLIVAKDEKTVNNWLKLCDQAENDPAKVMDDIKKGKLNDIQVPVMFSNIHSNEAPAADSILKFSQMLLTQKTIDYNILTSFTDAGQTELNSEMASTKLAIPDLVKNSATYLGFLSDISGSKYAPNRTSGLVDLSKYYNQKTNDVNVSSLLNDVFFVLVPEENVEGRIYMSRVSSGGLDLNRDNSFQTQNETQNMQRLIGKYNPVSLTELHGRITAFQVEPCSPPHEPNFEYDLLAQHLVKGGEAFGVAAVANNAGYNSYVMPERDYLQYTGNTTSNGSPETYWTSPWDDMSTSYTPQFAMLHGTVAYTVECPAYNDQVTKGLAYGGLGQSVYVANNKLDYLKAQVEYFKRGVTNYNSDSYNLVGQWFSDQNDIEGADAKLFRPEYTGPGENGNFYPECYIIPLDAAHQTNLQAANDMMKWLTRNYVKVQLTKKAFTFKGVTYPIGTMIVSMYQATRSVANGALYDGTFINNWSALYSEGITTFNETRGFDMTTCAEPAAYQAIAKVSGNMLSYEDCIKYLSTVKSDFSGPTGAQVIISNASEDSTFAVNALLKAGKTVGMITDGTYKDDFICSYADWKTVCNNFILTGTGISENYPTASIIKKAPAIYIAGKPSQSTTGYVNTAILNNYNYNYDRQAMDLLNFNTTIDATKADVVIGANALDNDGLAAVEKDVPYIGYSSAGGGKSDLDKLFNNITRSAVGGGSMDALPYVTYPTNNLITASYINEKDDVMYGYGAGYYPSVPSGAEILVSVDATKTPTEGFLRSSDVNFKNFLNGSIQGFSYNGLDKNGKQINVALFANTLTNKVHQRDEYAFISNFIFSNLLGGAYVPSSGMTR</sequence>
<organism evidence="1 2">
    <name type="scientific">Candidatus Clostridium stratigraminis</name>
    <dbReference type="NCBI Taxonomy" id="3381661"/>
    <lineage>
        <taxon>Bacteria</taxon>
        <taxon>Bacillati</taxon>
        <taxon>Bacillota</taxon>
        <taxon>Clostridia</taxon>
        <taxon>Eubacteriales</taxon>
        <taxon>Clostridiaceae</taxon>
        <taxon>Clostridium</taxon>
    </lineage>
</organism>
<reference evidence="1 2" key="1">
    <citation type="submission" date="2024-11" db="EMBL/GenBank/DDBJ databases">
        <authorList>
            <person name="Heng Y.C."/>
            <person name="Lim A.C.H."/>
            <person name="Lee J.K.Y."/>
            <person name="Kittelmann S."/>
        </authorList>
    </citation>
    <scope>NUCLEOTIDE SEQUENCE [LARGE SCALE GENOMIC DNA]</scope>
    <source>
        <strain evidence="1 2">WILCCON 0185</strain>
    </source>
</reference>
<dbReference type="Gene3D" id="3.40.630.10">
    <property type="entry name" value="Zn peptidases"/>
    <property type="match status" value="1"/>
</dbReference>
<dbReference type="Proteomes" id="UP001623591">
    <property type="component" value="Unassembled WGS sequence"/>
</dbReference>